<evidence type="ECO:0000313" key="3">
    <source>
        <dbReference type="Proteomes" id="UP000646827"/>
    </source>
</evidence>
<proteinExistence type="predicted"/>
<evidence type="ECO:0000256" key="1">
    <source>
        <dbReference type="SAM" id="MobiDB-lite"/>
    </source>
</evidence>
<gene>
    <name evidence="2" type="ORF">INT45_011461</name>
</gene>
<accession>A0A8H7SD10</accession>
<dbReference type="OrthoDB" id="10522119at2759"/>
<reference evidence="2 3" key="1">
    <citation type="submission" date="2020-12" db="EMBL/GenBank/DDBJ databases">
        <title>Metabolic potential, ecology and presence of endohyphal bacteria is reflected in genomic diversity of Mucoromycotina.</title>
        <authorList>
            <person name="Muszewska A."/>
            <person name="Okrasinska A."/>
            <person name="Steczkiewicz K."/>
            <person name="Drgas O."/>
            <person name="Orlowska M."/>
            <person name="Perlinska-Lenart U."/>
            <person name="Aleksandrzak-Piekarczyk T."/>
            <person name="Szatraj K."/>
            <person name="Zielenkiewicz U."/>
            <person name="Pilsyk S."/>
            <person name="Malc E."/>
            <person name="Mieczkowski P."/>
            <person name="Kruszewska J.S."/>
            <person name="Biernat P."/>
            <person name="Pawlowska J."/>
        </authorList>
    </citation>
    <scope>NUCLEOTIDE SEQUENCE [LARGE SCALE GENOMIC DNA]</scope>
    <source>
        <strain evidence="2 3">CBS 142.35</strain>
    </source>
</reference>
<keyword evidence="3" id="KW-1185">Reference proteome</keyword>
<feature type="region of interest" description="Disordered" evidence="1">
    <location>
        <begin position="64"/>
        <end position="90"/>
    </location>
</feature>
<feature type="compositionally biased region" description="Polar residues" evidence="1">
    <location>
        <begin position="1"/>
        <end position="13"/>
    </location>
</feature>
<name>A0A8H7SD10_9FUNG</name>
<sequence>MTTSDVHVPSATTFEPAPVATGSDLGSTAQVPFYAQPFTFEFYNSSSTDPNLYSLNNPLAYSSTSTTSLQPSTTVPLSVPPPPSSTASLSSSTICSDSSISSCSDSGSTISTSSSIFSNAASISTTASSIPNTCELLPTDEKPCEKYRQFLHSSRQERTVMIGKLVGE</sequence>
<protein>
    <submittedName>
        <fullName evidence="2">Uncharacterized protein</fullName>
    </submittedName>
</protein>
<dbReference type="Proteomes" id="UP000646827">
    <property type="component" value="Unassembled WGS sequence"/>
</dbReference>
<organism evidence="2 3">
    <name type="scientific">Circinella minor</name>
    <dbReference type="NCBI Taxonomy" id="1195481"/>
    <lineage>
        <taxon>Eukaryota</taxon>
        <taxon>Fungi</taxon>
        <taxon>Fungi incertae sedis</taxon>
        <taxon>Mucoromycota</taxon>
        <taxon>Mucoromycotina</taxon>
        <taxon>Mucoromycetes</taxon>
        <taxon>Mucorales</taxon>
        <taxon>Lichtheimiaceae</taxon>
        <taxon>Circinella</taxon>
    </lineage>
</organism>
<feature type="region of interest" description="Disordered" evidence="1">
    <location>
        <begin position="1"/>
        <end position="22"/>
    </location>
</feature>
<comment type="caution">
    <text evidence="2">The sequence shown here is derived from an EMBL/GenBank/DDBJ whole genome shotgun (WGS) entry which is preliminary data.</text>
</comment>
<evidence type="ECO:0000313" key="2">
    <source>
        <dbReference type="EMBL" id="KAG2225793.1"/>
    </source>
</evidence>
<feature type="compositionally biased region" description="Low complexity" evidence="1">
    <location>
        <begin position="64"/>
        <end position="77"/>
    </location>
</feature>
<dbReference type="EMBL" id="JAEPRB010000024">
    <property type="protein sequence ID" value="KAG2225793.1"/>
    <property type="molecule type" value="Genomic_DNA"/>
</dbReference>
<dbReference type="AlphaFoldDB" id="A0A8H7SD10"/>